<accession>A0ABP9BXA2</accession>
<evidence type="ECO:0000256" key="1">
    <source>
        <dbReference type="ARBA" id="ARBA00038310"/>
    </source>
</evidence>
<dbReference type="PANTHER" id="PTHR43569">
    <property type="entry name" value="AMIDOHYDROLASE"/>
    <property type="match status" value="1"/>
</dbReference>
<gene>
    <name evidence="3" type="ORF">GCM10023231_31760</name>
</gene>
<reference evidence="4" key="1">
    <citation type="journal article" date="2019" name="Int. J. Syst. Evol. Microbiol.">
        <title>The Global Catalogue of Microorganisms (GCM) 10K type strain sequencing project: providing services to taxonomists for standard genome sequencing and annotation.</title>
        <authorList>
            <consortium name="The Broad Institute Genomics Platform"/>
            <consortium name="The Broad Institute Genome Sequencing Center for Infectious Disease"/>
            <person name="Wu L."/>
            <person name="Ma J."/>
        </authorList>
    </citation>
    <scope>NUCLEOTIDE SEQUENCE [LARGE SCALE GENOMIC DNA]</scope>
    <source>
        <strain evidence="4">JCM 18200</strain>
    </source>
</reference>
<dbReference type="SUPFAM" id="SSF51556">
    <property type="entry name" value="Metallo-dependent hydrolases"/>
    <property type="match status" value="1"/>
</dbReference>
<dbReference type="PANTHER" id="PTHR43569:SF2">
    <property type="entry name" value="AMIDOHYDROLASE-RELATED DOMAIN-CONTAINING PROTEIN"/>
    <property type="match status" value="1"/>
</dbReference>
<comment type="caution">
    <text evidence="3">The sequence shown here is derived from an EMBL/GenBank/DDBJ whole genome shotgun (WGS) entry which is preliminary data.</text>
</comment>
<sequence>MNKSNTNAIDLRITDAHAHFWDLKQMNYPWLNEVAPINQSFGLTEYNQATADVPISNIIFIQCECLPDEYLQELNYVSQLAAQDSRICGIIPFFPLESDDAHEQIRVLTSNPLVKGIRRLEEEPSSLYKNPRFVANMELLHQHKFSFDLGVKAHQLAAALSLVQAAPDNHYILDHFGKPAIRTKEFSQWRYHMMELAAHPHVYCKLSGLLTEADWKKWAIIDIQPYVDTALEFFGPKRITFGGDWPVVTLAADYNRWFNTAIQLCRALSQDDMHSIFYQNALDFYQIIL</sequence>
<evidence type="ECO:0000313" key="3">
    <source>
        <dbReference type="EMBL" id="GAA4800621.1"/>
    </source>
</evidence>
<dbReference type="Proteomes" id="UP001501411">
    <property type="component" value="Unassembled WGS sequence"/>
</dbReference>
<dbReference type="InterPro" id="IPR006680">
    <property type="entry name" value="Amidohydro-rel"/>
</dbReference>
<dbReference type="EMBL" id="BAABIQ010000041">
    <property type="protein sequence ID" value="GAA4800621.1"/>
    <property type="molecule type" value="Genomic_DNA"/>
</dbReference>
<organism evidence="3 4">
    <name type="scientific">Olivibacter ginsenosidimutans</name>
    <dbReference type="NCBI Taxonomy" id="1176537"/>
    <lineage>
        <taxon>Bacteria</taxon>
        <taxon>Pseudomonadati</taxon>
        <taxon>Bacteroidota</taxon>
        <taxon>Sphingobacteriia</taxon>
        <taxon>Sphingobacteriales</taxon>
        <taxon>Sphingobacteriaceae</taxon>
        <taxon>Olivibacter</taxon>
    </lineage>
</organism>
<evidence type="ECO:0000259" key="2">
    <source>
        <dbReference type="Pfam" id="PF04909"/>
    </source>
</evidence>
<proteinExistence type="inferred from homology"/>
<dbReference type="Gene3D" id="3.20.20.140">
    <property type="entry name" value="Metal-dependent hydrolases"/>
    <property type="match status" value="1"/>
</dbReference>
<dbReference type="RefSeq" id="WP_345233048.1">
    <property type="nucleotide sequence ID" value="NZ_BAABIQ010000041.1"/>
</dbReference>
<keyword evidence="4" id="KW-1185">Reference proteome</keyword>
<dbReference type="InterPro" id="IPR032466">
    <property type="entry name" value="Metal_Hydrolase"/>
</dbReference>
<name>A0ABP9BXA2_9SPHI</name>
<feature type="domain" description="Amidohydrolase-related" evidence="2">
    <location>
        <begin position="15"/>
        <end position="286"/>
    </location>
</feature>
<protein>
    <submittedName>
        <fullName evidence="3">Amidohydrolase family protein</fullName>
    </submittedName>
</protein>
<dbReference type="InterPro" id="IPR052350">
    <property type="entry name" value="Metallo-dep_Lactonases"/>
</dbReference>
<dbReference type="Pfam" id="PF04909">
    <property type="entry name" value="Amidohydro_2"/>
    <property type="match status" value="1"/>
</dbReference>
<comment type="similarity">
    <text evidence="1">Belongs to the metallo-dependent hydrolases superfamily.</text>
</comment>
<evidence type="ECO:0000313" key="4">
    <source>
        <dbReference type="Proteomes" id="UP001501411"/>
    </source>
</evidence>